<dbReference type="EMBL" id="JACHVB010000035">
    <property type="protein sequence ID" value="MBC2594897.1"/>
    <property type="molecule type" value="Genomic_DNA"/>
</dbReference>
<sequence>MSDDNNKPDLRLRAEVAKIDGWEHLGKRHGWKGLTGTKNRGHRALVPAYELDRNAIVEAIGRWTKDNPSRFDAFATALVGRNLTTSQADVSEWISLFIMATARELCLALVAADKATKGGNHV</sequence>
<evidence type="ECO:0000313" key="1">
    <source>
        <dbReference type="EMBL" id="MBC2594897.1"/>
    </source>
</evidence>
<accession>A0A842HH76</accession>
<dbReference type="Proteomes" id="UP000546464">
    <property type="component" value="Unassembled WGS sequence"/>
</dbReference>
<comment type="caution">
    <text evidence="1">The sequence shown here is derived from an EMBL/GenBank/DDBJ whole genome shotgun (WGS) entry which is preliminary data.</text>
</comment>
<evidence type="ECO:0000313" key="2">
    <source>
        <dbReference type="Proteomes" id="UP000546464"/>
    </source>
</evidence>
<organism evidence="1 2">
    <name type="scientific">Ruficoccus amylovorans</name>
    <dbReference type="NCBI Taxonomy" id="1804625"/>
    <lineage>
        <taxon>Bacteria</taxon>
        <taxon>Pseudomonadati</taxon>
        <taxon>Verrucomicrobiota</taxon>
        <taxon>Opitutia</taxon>
        <taxon>Puniceicoccales</taxon>
        <taxon>Cerasicoccaceae</taxon>
        <taxon>Ruficoccus</taxon>
    </lineage>
</organism>
<protein>
    <submittedName>
        <fullName evidence="1">Uncharacterized protein</fullName>
    </submittedName>
</protein>
<name>A0A842HH76_9BACT</name>
<reference evidence="1 2" key="1">
    <citation type="submission" date="2020-07" db="EMBL/GenBank/DDBJ databases">
        <authorList>
            <person name="Feng X."/>
        </authorList>
    </citation>
    <scope>NUCLEOTIDE SEQUENCE [LARGE SCALE GENOMIC DNA]</scope>
    <source>
        <strain evidence="1 2">JCM31066</strain>
    </source>
</reference>
<proteinExistence type="predicted"/>
<dbReference type="AlphaFoldDB" id="A0A842HH76"/>
<dbReference type="RefSeq" id="WP_185675864.1">
    <property type="nucleotide sequence ID" value="NZ_JACHVB010000035.1"/>
</dbReference>
<keyword evidence="2" id="KW-1185">Reference proteome</keyword>
<gene>
    <name evidence="1" type="ORF">H5P28_11575</name>
</gene>